<dbReference type="EMBL" id="JAHRIQ010029157">
    <property type="protein sequence ID" value="MEQ2230907.1"/>
    <property type="molecule type" value="Genomic_DNA"/>
</dbReference>
<organism evidence="2 3">
    <name type="scientific">Ilyodon furcidens</name>
    <name type="common">goldbreast splitfin</name>
    <dbReference type="NCBI Taxonomy" id="33524"/>
    <lineage>
        <taxon>Eukaryota</taxon>
        <taxon>Metazoa</taxon>
        <taxon>Chordata</taxon>
        <taxon>Craniata</taxon>
        <taxon>Vertebrata</taxon>
        <taxon>Euteleostomi</taxon>
        <taxon>Actinopterygii</taxon>
        <taxon>Neopterygii</taxon>
        <taxon>Teleostei</taxon>
        <taxon>Neoteleostei</taxon>
        <taxon>Acanthomorphata</taxon>
        <taxon>Ovalentaria</taxon>
        <taxon>Atherinomorphae</taxon>
        <taxon>Cyprinodontiformes</taxon>
        <taxon>Goodeidae</taxon>
        <taxon>Ilyodon</taxon>
    </lineage>
</organism>
<accession>A0ABV0TF82</accession>
<comment type="caution">
    <text evidence="2">The sequence shown here is derived from an EMBL/GenBank/DDBJ whole genome shotgun (WGS) entry which is preliminary data.</text>
</comment>
<gene>
    <name evidence="2" type="ORF">ILYODFUR_034019</name>
</gene>
<name>A0ABV0TF82_9TELE</name>
<keyword evidence="3" id="KW-1185">Reference proteome</keyword>
<reference evidence="2 3" key="1">
    <citation type="submission" date="2021-06" db="EMBL/GenBank/DDBJ databases">
        <authorList>
            <person name="Palmer J.M."/>
        </authorList>
    </citation>
    <scope>NUCLEOTIDE SEQUENCE [LARGE SCALE GENOMIC DNA]</scope>
    <source>
        <strain evidence="3">if_2019</strain>
        <tissue evidence="2">Muscle</tissue>
    </source>
</reference>
<dbReference type="Proteomes" id="UP001482620">
    <property type="component" value="Unassembled WGS sequence"/>
</dbReference>
<evidence type="ECO:0000313" key="3">
    <source>
        <dbReference type="Proteomes" id="UP001482620"/>
    </source>
</evidence>
<evidence type="ECO:0000256" key="1">
    <source>
        <dbReference type="SAM" id="MobiDB-lite"/>
    </source>
</evidence>
<proteinExistence type="predicted"/>
<feature type="region of interest" description="Disordered" evidence="1">
    <location>
        <begin position="1"/>
        <end position="22"/>
    </location>
</feature>
<evidence type="ECO:0000313" key="2">
    <source>
        <dbReference type="EMBL" id="MEQ2230907.1"/>
    </source>
</evidence>
<protein>
    <submittedName>
        <fullName evidence="2">Uncharacterized protein</fullName>
    </submittedName>
</protein>
<sequence>MYPSTMCPTMRRTRQRGGNVHSLQVLPLAGGEEPVGLQRRRRSNRHFGVQGWRFPLLEQVPVVPTTLLPHPRAECLPSGGDNEVNSVPYCQLLAPRSPSARISQFLMDAP</sequence>